<sequence length="128" mass="14916">MKKQFNREDRLMKNLLDEAGVEKPSVNFRDRIMKTVEARGAEIQPYKPLISARGWWSVAAFSIIIFSGLLSLYSGISFSGMLSLEILHFPDFPKIDLSRTMQYAIAFIALFFLEVPFLKRFLDREYRL</sequence>
<comment type="caution">
    <text evidence="2">The sequence shown here is derived from an EMBL/GenBank/DDBJ whole genome shotgun (WGS) entry which is preliminary data.</text>
</comment>
<evidence type="ECO:0000313" key="2">
    <source>
        <dbReference type="EMBL" id="TRO63944.1"/>
    </source>
</evidence>
<keyword evidence="1" id="KW-1133">Transmembrane helix</keyword>
<name>A0A550HYY4_9FLAO</name>
<feature type="transmembrane region" description="Helical" evidence="1">
    <location>
        <begin position="55"/>
        <end position="80"/>
    </location>
</feature>
<dbReference type="OrthoDB" id="1446747at2"/>
<reference evidence="2 3" key="1">
    <citation type="submission" date="2019-06" db="EMBL/GenBank/DDBJ databases">
        <title>Gramella sabulilitoris sp. nov., isolated from a marine sand.</title>
        <authorList>
            <person name="Yoon J.-H."/>
        </authorList>
    </citation>
    <scope>NUCLEOTIDE SEQUENCE [LARGE SCALE GENOMIC DNA]</scope>
    <source>
        <strain evidence="2 3">HSMS-1</strain>
    </source>
</reference>
<organism evidence="2 3">
    <name type="scientific">Christiangramia sabulilitoris</name>
    <dbReference type="NCBI Taxonomy" id="2583991"/>
    <lineage>
        <taxon>Bacteria</taxon>
        <taxon>Pseudomonadati</taxon>
        <taxon>Bacteroidota</taxon>
        <taxon>Flavobacteriia</taxon>
        <taxon>Flavobacteriales</taxon>
        <taxon>Flavobacteriaceae</taxon>
        <taxon>Christiangramia</taxon>
    </lineage>
</organism>
<evidence type="ECO:0000313" key="3">
    <source>
        <dbReference type="Proteomes" id="UP000315131"/>
    </source>
</evidence>
<dbReference type="Proteomes" id="UP000315131">
    <property type="component" value="Unassembled WGS sequence"/>
</dbReference>
<gene>
    <name evidence="2" type="ORF">FGM01_10560</name>
</gene>
<evidence type="ECO:0000256" key="1">
    <source>
        <dbReference type="SAM" id="Phobius"/>
    </source>
</evidence>
<keyword evidence="3" id="KW-1185">Reference proteome</keyword>
<dbReference type="EMBL" id="VHSF01000003">
    <property type="protein sequence ID" value="TRO63944.1"/>
    <property type="molecule type" value="Genomic_DNA"/>
</dbReference>
<dbReference type="AlphaFoldDB" id="A0A550HYY4"/>
<protein>
    <submittedName>
        <fullName evidence="2">Uncharacterized protein</fullName>
    </submittedName>
</protein>
<keyword evidence="1" id="KW-0812">Transmembrane</keyword>
<feature type="transmembrane region" description="Helical" evidence="1">
    <location>
        <begin position="100"/>
        <end position="118"/>
    </location>
</feature>
<proteinExistence type="predicted"/>
<keyword evidence="1" id="KW-0472">Membrane</keyword>
<accession>A0A550HYY4</accession>
<dbReference type="RefSeq" id="WP_143411140.1">
    <property type="nucleotide sequence ID" value="NZ_VHSF01000003.1"/>
</dbReference>